<dbReference type="AlphaFoldDB" id="A0A1F7YWE7"/>
<comment type="caution">
    <text evidence="1">The sequence shown here is derived from an EMBL/GenBank/DDBJ whole genome shotgun (WGS) entry which is preliminary data.</text>
</comment>
<sequence length="267" mass="29596">MAVELTRKIVDLEDLGGRPDFMGITVDDAKVKCPEQAIGLTSYGLIHFSVCDIGYLLDDFGIKPAKVVERAFENFGNFVPKGRFEFNFGTTRPAISMILSEYVYQPIASMVTTEEAMTNSEVKWAIERNTPSGLVFAQVAEMVKKVEEIFILNGAHGIAIRERDRPVEVFATSTRLAVYTGALVGTYFQENSIPGLYVAYENGKKAGLSVRPSMSDFYGFQGALQWSSPARNKAALVNILQLSAHLRGRQLPFSESDLLKYTHGNNF</sequence>
<dbReference type="EMBL" id="MGGP01000023">
    <property type="protein sequence ID" value="OGM31597.1"/>
    <property type="molecule type" value="Genomic_DNA"/>
</dbReference>
<dbReference type="Proteomes" id="UP000178870">
    <property type="component" value="Unassembled WGS sequence"/>
</dbReference>
<proteinExistence type="predicted"/>
<accession>A0A1F7YWE7</accession>
<name>A0A1F7YWE7_9BACT</name>
<evidence type="ECO:0000313" key="1">
    <source>
        <dbReference type="EMBL" id="OGM31597.1"/>
    </source>
</evidence>
<organism evidence="1 2">
    <name type="scientific">Candidatus Woesebacteria bacterium RIFCSPHIGHO2_01_FULL_44_21</name>
    <dbReference type="NCBI Taxonomy" id="1802503"/>
    <lineage>
        <taxon>Bacteria</taxon>
        <taxon>Candidatus Woeseibacteriota</taxon>
    </lineage>
</organism>
<reference evidence="1 2" key="1">
    <citation type="journal article" date="2016" name="Nat. Commun.">
        <title>Thousands of microbial genomes shed light on interconnected biogeochemical processes in an aquifer system.</title>
        <authorList>
            <person name="Anantharaman K."/>
            <person name="Brown C.T."/>
            <person name="Hug L.A."/>
            <person name="Sharon I."/>
            <person name="Castelle C.J."/>
            <person name="Probst A.J."/>
            <person name="Thomas B.C."/>
            <person name="Singh A."/>
            <person name="Wilkins M.J."/>
            <person name="Karaoz U."/>
            <person name="Brodie E.L."/>
            <person name="Williams K.H."/>
            <person name="Hubbard S.S."/>
            <person name="Banfield J.F."/>
        </authorList>
    </citation>
    <scope>NUCLEOTIDE SEQUENCE [LARGE SCALE GENOMIC DNA]</scope>
</reference>
<evidence type="ECO:0000313" key="2">
    <source>
        <dbReference type="Proteomes" id="UP000178870"/>
    </source>
</evidence>
<protein>
    <submittedName>
        <fullName evidence="1">Uncharacterized protein</fullName>
    </submittedName>
</protein>
<gene>
    <name evidence="1" type="ORF">A2803_00345</name>
</gene>